<dbReference type="EMBL" id="JABFUD020000012">
    <property type="protein sequence ID" value="KAI5072234.1"/>
    <property type="molecule type" value="Genomic_DNA"/>
</dbReference>
<dbReference type="Pfam" id="PF25476">
    <property type="entry name" value="Ribosomal_L19e_C"/>
    <property type="match status" value="1"/>
</dbReference>
<dbReference type="GO" id="GO:0003735">
    <property type="term" value="F:structural constituent of ribosome"/>
    <property type="evidence" value="ECO:0007669"/>
    <property type="project" value="InterPro"/>
</dbReference>
<evidence type="ECO:0000256" key="3">
    <source>
        <dbReference type="ARBA" id="ARBA00023274"/>
    </source>
</evidence>
<evidence type="ECO:0000256" key="1">
    <source>
        <dbReference type="ARBA" id="ARBA00011082"/>
    </source>
</evidence>
<dbReference type="InterPro" id="IPR015972">
    <property type="entry name" value="Ribosomal_eL19_dom1"/>
</dbReference>
<feature type="domain" description="Large ribosomal subunit protein eL19" evidence="4">
    <location>
        <begin position="3"/>
        <end position="99"/>
    </location>
</feature>
<comment type="similarity">
    <text evidence="1">Belongs to the eukaryotic ribosomal protein eL19 family.</text>
</comment>
<dbReference type="Pfam" id="PF01280">
    <property type="entry name" value="Ribosomal_L19e"/>
    <property type="match status" value="1"/>
</dbReference>
<dbReference type="PANTHER" id="PTHR10722">
    <property type="entry name" value="60S RIBOSOMAL PROTEIN L19"/>
    <property type="match status" value="1"/>
</dbReference>
<name>A0A9D4ZEC4_ADICA</name>
<accession>A0A9D4ZEC4</accession>
<dbReference type="Gene3D" id="1.10.1650.10">
    <property type="match status" value="1"/>
</dbReference>
<comment type="caution">
    <text evidence="5">The sequence shown here is derived from an EMBL/GenBank/DDBJ whole genome shotgun (WGS) entry which is preliminary data.</text>
</comment>
<dbReference type="AlphaFoldDB" id="A0A9D4ZEC4"/>
<keyword evidence="2" id="KW-0689">Ribosomal protein</keyword>
<dbReference type="Proteomes" id="UP000886520">
    <property type="component" value="Chromosome 12"/>
</dbReference>
<evidence type="ECO:0000313" key="5">
    <source>
        <dbReference type="EMBL" id="KAI5072234.1"/>
    </source>
</evidence>
<proteinExistence type="inferred from homology"/>
<dbReference type="OrthoDB" id="5407653at2759"/>
<dbReference type="GO" id="GO:0006412">
    <property type="term" value="P:translation"/>
    <property type="evidence" value="ECO:0007669"/>
    <property type="project" value="InterPro"/>
</dbReference>
<dbReference type="GO" id="GO:0022625">
    <property type="term" value="C:cytosolic large ribosomal subunit"/>
    <property type="evidence" value="ECO:0007669"/>
    <property type="project" value="InterPro"/>
</dbReference>
<dbReference type="Gene3D" id="1.10.1200.240">
    <property type="match status" value="1"/>
</dbReference>
<organism evidence="5 6">
    <name type="scientific">Adiantum capillus-veneris</name>
    <name type="common">Maidenhair fern</name>
    <dbReference type="NCBI Taxonomy" id="13818"/>
    <lineage>
        <taxon>Eukaryota</taxon>
        <taxon>Viridiplantae</taxon>
        <taxon>Streptophyta</taxon>
        <taxon>Embryophyta</taxon>
        <taxon>Tracheophyta</taxon>
        <taxon>Polypodiopsida</taxon>
        <taxon>Polypodiidae</taxon>
        <taxon>Polypodiales</taxon>
        <taxon>Pteridineae</taxon>
        <taxon>Pteridaceae</taxon>
        <taxon>Vittarioideae</taxon>
        <taxon>Adiantum</taxon>
    </lineage>
</organism>
<dbReference type="SUPFAM" id="SSF48140">
    <property type="entry name" value="Ribosomal protein L19 (L19e)"/>
    <property type="match status" value="1"/>
</dbReference>
<dbReference type="InterPro" id="IPR039547">
    <property type="entry name" value="Ribosomal_eL19"/>
</dbReference>
<dbReference type="FunFam" id="1.10.1650.10:FF:000001">
    <property type="entry name" value="Ribosomal protein L19"/>
    <property type="match status" value="1"/>
</dbReference>
<dbReference type="InterPro" id="IPR057260">
    <property type="entry name" value="Ribosomal_L19e_C"/>
</dbReference>
<keyword evidence="6" id="KW-1185">Reference proteome</keyword>
<dbReference type="SMART" id="SM01416">
    <property type="entry name" value="Ribosomal_L19e"/>
    <property type="match status" value="1"/>
</dbReference>
<protein>
    <recommendedName>
        <fullName evidence="4">Large ribosomal subunit protein eL19 domain-containing protein</fullName>
    </recommendedName>
</protein>
<gene>
    <name evidence="5" type="ORF">GOP47_0012340</name>
</gene>
<dbReference type="InterPro" id="IPR057259">
    <property type="entry name" value="Ribosomal_L19e"/>
</dbReference>
<keyword evidence="3" id="KW-0687">Ribonucleoprotein</keyword>
<evidence type="ECO:0000313" key="6">
    <source>
        <dbReference type="Proteomes" id="UP000886520"/>
    </source>
</evidence>
<evidence type="ECO:0000259" key="4">
    <source>
        <dbReference type="SMART" id="SM01416"/>
    </source>
</evidence>
<dbReference type="GO" id="GO:0003723">
    <property type="term" value="F:RNA binding"/>
    <property type="evidence" value="ECO:0007669"/>
    <property type="project" value="InterPro"/>
</dbReference>
<dbReference type="InterPro" id="IPR000196">
    <property type="entry name" value="Ribosomal_eL19_dom"/>
</dbReference>
<sequence>MVSLKLQKCLATSVLKCGKRKVWLGPNEVNKISMANSWPNIRKLIKDGFVIRKQTKIHSRARAKRALEAKRKVRHLGYGKRRDTREARLPSKVLWLRQM</sequence>
<reference evidence="5" key="1">
    <citation type="submission" date="2021-01" db="EMBL/GenBank/DDBJ databases">
        <title>Adiantum capillus-veneris genome.</title>
        <authorList>
            <person name="Fang Y."/>
            <person name="Liao Q."/>
        </authorList>
    </citation>
    <scope>NUCLEOTIDE SEQUENCE</scope>
    <source>
        <strain evidence="5">H3</strain>
        <tissue evidence="5">Leaf</tissue>
    </source>
</reference>
<dbReference type="InterPro" id="IPR035970">
    <property type="entry name" value="60S_ribosomal_eL19_sf"/>
</dbReference>
<evidence type="ECO:0000256" key="2">
    <source>
        <dbReference type="ARBA" id="ARBA00022980"/>
    </source>
</evidence>